<dbReference type="PROSITE" id="PS50983">
    <property type="entry name" value="FE_B12_PBP"/>
    <property type="match status" value="1"/>
</dbReference>
<keyword evidence="2" id="KW-0472">Membrane</keyword>
<evidence type="ECO:0000259" key="4">
    <source>
        <dbReference type="PROSITE" id="PS51201"/>
    </source>
</evidence>
<dbReference type="PANTHER" id="PTHR43833">
    <property type="entry name" value="POTASSIUM CHANNEL PROTEIN 2-RELATED-RELATED"/>
    <property type="match status" value="1"/>
</dbReference>
<dbReference type="EMBL" id="AP024718">
    <property type="protein sequence ID" value="BCX89678.1"/>
    <property type="molecule type" value="Genomic_DNA"/>
</dbReference>
<keyword evidence="2" id="KW-1133">Transmembrane helix</keyword>
<dbReference type="RefSeq" id="WP_286292098.1">
    <property type="nucleotide sequence ID" value="NZ_AP024718.1"/>
</dbReference>
<keyword evidence="6" id="KW-1185">Reference proteome</keyword>
<feature type="transmembrane region" description="Helical" evidence="2">
    <location>
        <begin position="218"/>
        <end position="244"/>
    </location>
</feature>
<feature type="transmembrane region" description="Helical" evidence="2">
    <location>
        <begin position="103"/>
        <end position="121"/>
    </location>
</feature>
<gene>
    <name evidence="5" type="ORF">MIN45_P2051</name>
</gene>
<evidence type="ECO:0000256" key="1">
    <source>
        <dbReference type="ARBA" id="ARBA00004651"/>
    </source>
</evidence>
<dbReference type="GO" id="GO:0006813">
    <property type="term" value="P:potassium ion transport"/>
    <property type="evidence" value="ECO:0007669"/>
    <property type="project" value="InterPro"/>
</dbReference>
<feature type="transmembrane region" description="Helical" evidence="2">
    <location>
        <begin position="127"/>
        <end position="146"/>
    </location>
</feature>
<dbReference type="KEGG" id="meiy:MIN45_P2051"/>
<feature type="transmembrane region" description="Helical" evidence="2">
    <location>
        <begin position="31"/>
        <end position="50"/>
    </location>
</feature>
<sequence length="405" mass="44272">MPRRLRHLRRFLSRWQASAGYLNRTLALETWFPHLPLGLAVGLLGVVHLLPPLIRALGLRFYSQTLTTLTLNLVNVGLAGLPQIGVGLFLVSMSVGLLLRSRLAWVTTVLALGAGIVLLLLQPGDHLHDWLLPYSVVLLIGLLLSFRHFDRSSLATATLFAFTCLTVLVGYGVVGSYLLGDLFQPPIRTLEQALYFTIETLSTVGYGDIVAQAPQARLFLVSLISAGMVAVASIFGAILVPLISRQMEALFHRRKPMNRKDHYIIVGASALAYNTFQELCRRGEKITFILRREPEGTPYSDLDVVVGDASDIEVLKQAGGEQAKAILALTDDDSENAFIVLAAKELGKVRTIAAVNDARNLKRLRRVKPNLVIAPPVLGGELLAMALSGETIDSKRLMQLLMGSI</sequence>
<organism evidence="5 6">
    <name type="scientific">Methylomarinovum tepidoasis</name>
    <dbReference type="NCBI Taxonomy" id="2840183"/>
    <lineage>
        <taxon>Bacteria</taxon>
        <taxon>Pseudomonadati</taxon>
        <taxon>Pseudomonadota</taxon>
        <taxon>Gammaproteobacteria</taxon>
        <taxon>Methylococcales</taxon>
        <taxon>Methylothermaceae</taxon>
        <taxon>Methylomarinovum</taxon>
    </lineage>
</organism>
<feature type="domain" description="RCK N-terminal" evidence="4">
    <location>
        <begin position="260"/>
        <end position="374"/>
    </location>
</feature>
<protein>
    <submittedName>
        <fullName evidence="5">Voltage-gated potassium channel</fullName>
    </submittedName>
</protein>
<keyword evidence="2" id="KW-0812">Transmembrane</keyword>
<dbReference type="InterPro" id="IPR036291">
    <property type="entry name" value="NAD(P)-bd_dom_sf"/>
</dbReference>
<dbReference type="Proteomes" id="UP001321450">
    <property type="component" value="Chromosome"/>
</dbReference>
<dbReference type="InterPro" id="IPR002491">
    <property type="entry name" value="ABC_transptr_periplasmic_BD"/>
</dbReference>
<dbReference type="InterPro" id="IPR003148">
    <property type="entry name" value="RCK_N"/>
</dbReference>
<dbReference type="GO" id="GO:0034220">
    <property type="term" value="P:monoatomic ion transmembrane transport"/>
    <property type="evidence" value="ECO:0007669"/>
    <property type="project" value="UniProtKB-KW"/>
</dbReference>
<dbReference type="AlphaFoldDB" id="A0AAU9CHB7"/>
<dbReference type="InterPro" id="IPR050721">
    <property type="entry name" value="Trk_Ktr_HKT_K-transport"/>
</dbReference>
<accession>A0AAU9CHB7</accession>
<dbReference type="GO" id="GO:0005886">
    <property type="term" value="C:plasma membrane"/>
    <property type="evidence" value="ECO:0007669"/>
    <property type="project" value="UniProtKB-SubCell"/>
</dbReference>
<keyword evidence="5" id="KW-0813">Transport</keyword>
<dbReference type="Pfam" id="PF07885">
    <property type="entry name" value="Ion_trans_2"/>
    <property type="match status" value="1"/>
</dbReference>
<proteinExistence type="predicted"/>
<dbReference type="SUPFAM" id="SSF81324">
    <property type="entry name" value="Voltage-gated potassium channels"/>
    <property type="match status" value="1"/>
</dbReference>
<keyword evidence="5" id="KW-0407">Ion channel</keyword>
<evidence type="ECO:0000313" key="6">
    <source>
        <dbReference type="Proteomes" id="UP001321450"/>
    </source>
</evidence>
<comment type="subcellular location">
    <subcellularLocation>
        <location evidence="1">Cell membrane</location>
        <topology evidence="1">Multi-pass membrane protein</topology>
    </subcellularLocation>
</comment>
<dbReference type="Pfam" id="PF02254">
    <property type="entry name" value="TrkA_N"/>
    <property type="match status" value="1"/>
</dbReference>
<evidence type="ECO:0000259" key="3">
    <source>
        <dbReference type="PROSITE" id="PS50983"/>
    </source>
</evidence>
<reference evidence="6" key="1">
    <citation type="journal article" date="2024" name="Int. J. Syst. Evol. Microbiol.">
        <title>Methylomarinovum tepidoasis sp. nov., a moderately thermophilic methanotroph of the family Methylothermaceae isolated from a deep-sea hydrothermal field.</title>
        <authorList>
            <person name="Hirayama H."/>
            <person name="Takaki Y."/>
            <person name="Abe M."/>
            <person name="Miyazaki M."/>
            <person name="Uematsu K."/>
            <person name="Matsui Y."/>
            <person name="Takai K."/>
        </authorList>
    </citation>
    <scope>NUCLEOTIDE SEQUENCE [LARGE SCALE GENOMIC DNA]</scope>
    <source>
        <strain evidence="6">IN45</strain>
    </source>
</reference>
<feature type="transmembrane region" description="Helical" evidence="2">
    <location>
        <begin position="158"/>
        <end position="179"/>
    </location>
</feature>
<dbReference type="PANTHER" id="PTHR43833:SF11">
    <property type="entry name" value="VOLTAGE-GATED POTASSIUM CHANNEL KCH"/>
    <property type="match status" value="1"/>
</dbReference>
<dbReference type="PROSITE" id="PS51201">
    <property type="entry name" value="RCK_N"/>
    <property type="match status" value="1"/>
</dbReference>
<keyword evidence="5" id="KW-0406">Ion transport</keyword>
<evidence type="ECO:0000256" key="2">
    <source>
        <dbReference type="SAM" id="Phobius"/>
    </source>
</evidence>
<name>A0AAU9CHB7_9GAMM</name>
<dbReference type="InterPro" id="IPR013099">
    <property type="entry name" value="K_chnl_dom"/>
</dbReference>
<dbReference type="Gene3D" id="3.40.50.720">
    <property type="entry name" value="NAD(P)-binding Rossmann-like Domain"/>
    <property type="match status" value="1"/>
</dbReference>
<evidence type="ECO:0000313" key="5">
    <source>
        <dbReference type="EMBL" id="BCX89678.1"/>
    </source>
</evidence>
<feature type="domain" description="Fe/B12 periplasmic-binding" evidence="3">
    <location>
        <begin position="303"/>
        <end position="405"/>
    </location>
</feature>
<dbReference type="Gene3D" id="1.10.287.70">
    <property type="match status" value="1"/>
</dbReference>
<dbReference type="SUPFAM" id="SSF51735">
    <property type="entry name" value="NAD(P)-binding Rossmann-fold domains"/>
    <property type="match status" value="1"/>
</dbReference>
<feature type="transmembrane region" description="Helical" evidence="2">
    <location>
        <begin position="70"/>
        <end position="91"/>
    </location>
</feature>